<evidence type="ECO:0000313" key="1">
    <source>
        <dbReference type="EMBL" id="AVO46437.1"/>
    </source>
</evidence>
<name>A0A2S0NEE5_9HYPH</name>
<dbReference type="KEGG" id="phr:C6569_16005"/>
<gene>
    <name evidence="1" type="ORF">C6569_16005</name>
</gene>
<proteinExistence type="predicted"/>
<organism evidence="1 2">
    <name type="scientific">Phreatobacter cathodiphilus</name>
    <dbReference type="NCBI Taxonomy" id="1868589"/>
    <lineage>
        <taxon>Bacteria</taxon>
        <taxon>Pseudomonadati</taxon>
        <taxon>Pseudomonadota</taxon>
        <taxon>Alphaproteobacteria</taxon>
        <taxon>Hyphomicrobiales</taxon>
        <taxon>Phreatobacteraceae</taxon>
        <taxon>Phreatobacter</taxon>
    </lineage>
</organism>
<sequence length="140" mass="16342">MMEFLPGAAGGPWYFDLEWDWWKDDWRQGFNPFAQWRDAIRPEAEKLQNALGMPVYRFSDPGSEGGDDDVHRFLVLHWCCTYRPRSTYVQYLRRSSGARSVEELKTALIDPATYAHDFEMNNTFFGLDATGALSIRYRCL</sequence>
<evidence type="ECO:0000313" key="2">
    <source>
        <dbReference type="Proteomes" id="UP000237889"/>
    </source>
</evidence>
<protein>
    <submittedName>
        <fullName evidence="1">Uncharacterized protein</fullName>
    </submittedName>
</protein>
<dbReference type="Proteomes" id="UP000237889">
    <property type="component" value="Chromosome"/>
</dbReference>
<keyword evidence="2" id="KW-1185">Reference proteome</keyword>
<reference evidence="1 2" key="1">
    <citation type="submission" date="2018-03" db="EMBL/GenBank/DDBJ databases">
        <title>Genome sequencing of Phreatobacter sp.</title>
        <authorList>
            <person name="Kim S.-J."/>
            <person name="Heo J."/>
            <person name="Kwon S.-W."/>
        </authorList>
    </citation>
    <scope>NUCLEOTIDE SEQUENCE [LARGE SCALE GENOMIC DNA]</scope>
    <source>
        <strain evidence="1 2">S-12</strain>
    </source>
</reference>
<dbReference type="AlphaFoldDB" id="A0A2S0NEE5"/>
<dbReference type="EMBL" id="CP027668">
    <property type="protein sequence ID" value="AVO46437.1"/>
    <property type="molecule type" value="Genomic_DNA"/>
</dbReference>
<accession>A0A2S0NEE5</accession>